<protein>
    <recommendedName>
        <fullName evidence="3">Methyltransferase</fullName>
    </recommendedName>
</protein>
<sequence length="384" mass="44399">MTWLSKSSINPRAIFVLLVAMAKGVVISFKTLLLDSYYSIPDIKAKLRAPVEAQYSIMQYHFLKCNFRDAIFRAWILTKFLKHHTPEIDYITGVSYFHIKKYHKAIPALQKYLLHGKQPHTSEVKTLLLISSATLIEKTELPYPILQQFKAILLETIINRTSFSILKYISCKFFKPDPYIIHWNIASSIKKIIPQKTNTILIDIQFLYSLSGLYLKDEMENCLLIGVDYDKKMLPKYSSLPHITELTSPIKFMSMLLDGKKSTPQNTQNIIGYDKIVNIIPFEKASYVILFCDVMTYHANWVTLLSNACKKLSKDSHIIVTFRTLNGITDAAYHQEHMMLYEEEFVKNELLDIGIITESSYHIDNYAILSDKKYDTVLLIAKKK</sequence>
<keyword evidence="2" id="KW-1185">Reference proteome</keyword>
<evidence type="ECO:0000313" key="2">
    <source>
        <dbReference type="Proteomes" id="UP001325140"/>
    </source>
</evidence>
<accession>A0ABZ0USG4</accession>
<evidence type="ECO:0000313" key="1">
    <source>
        <dbReference type="EMBL" id="WPX98088.1"/>
    </source>
</evidence>
<gene>
    <name evidence="1" type="ORF">Fokcrypt_00621</name>
</gene>
<evidence type="ECO:0008006" key="3">
    <source>
        <dbReference type="Google" id="ProtNLM"/>
    </source>
</evidence>
<reference evidence="1" key="1">
    <citation type="submission" date="2022-10" db="EMBL/GenBank/DDBJ databases">
        <title>Host association and intracellularity evolved multiple times independently in the Rickettsiales.</title>
        <authorList>
            <person name="Castelli M."/>
            <person name="Nardi T."/>
            <person name="Gammuto L."/>
            <person name="Bellinzona G."/>
            <person name="Sabaneyeva E."/>
            <person name="Potekhin A."/>
            <person name="Serra V."/>
            <person name="Petroni G."/>
            <person name="Sassera D."/>
        </authorList>
    </citation>
    <scope>NUCLEOTIDE SEQUENCE [LARGE SCALE GENOMIC DNA]</scope>
    <source>
        <strain evidence="1">US_Bl 11III1</strain>
    </source>
</reference>
<name>A0ABZ0USG4_9RICK</name>
<dbReference type="Proteomes" id="UP001325140">
    <property type="component" value="Chromosome"/>
</dbReference>
<organism evidence="1 2">
    <name type="scientific">Candidatus Fokinia crypta</name>
    <dbReference type="NCBI Taxonomy" id="1920990"/>
    <lineage>
        <taxon>Bacteria</taxon>
        <taxon>Pseudomonadati</taxon>
        <taxon>Pseudomonadota</taxon>
        <taxon>Alphaproteobacteria</taxon>
        <taxon>Rickettsiales</taxon>
        <taxon>Candidatus Midichloriaceae</taxon>
        <taxon>Candidatus Fokinia</taxon>
    </lineage>
</organism>
<proteinExistence type="predicted"/>
<dbReference type="EMBL" id="CP110343">
    <property type="protein sequence ID" value="WPX98088.1"/>
    <property type="molecule type" value="Genomic_DNA"/>
</dbReference>